<evidence type="ECO:0000313" key="2">
    <source>
        <dbReference type="EMBL" id="ETO32857.1"/>
    </source>
</evidence>
<evidence type="ECO:0000313" key="3">
    <source>
        <dbReference type="Proteomes" id="UP000023152"/>
    </source>
</evidence>
<comment type="caution">
    <text evidence="2">The sequence shown here is derived from an EMBL/GenBank/DDBJ whole genome shotgun (WGS) entry which is preliminary data.</text>
</comment>
<feature type="compositionally biased region" description="Basic and acidic residues" evidence="1">
    <location>
        <begin position="144"/>
        <end position="162"/>
    </location>
</feature>
<feature type="non-terminal residue" evidence="2">
    <location>
        <position position="1"/>
    </location>
</feature>
<gene>
    <name evidence="2" type="ORF">RFI_04264</name>
</gene>
<feature type="region of interest" description="Disordered" evidence="1">
    <location>
        <begin position="109"/>
        <end position="162"/>
    </location>
</feature>
<dbReference type="SUPFAM" id="SSF49562">
    <property type="entry name" value="C2 domain (Calcium/lipid-binding domain, CaLB)"/>
    <property type="match status" value="1"/>
</dbReference>
<name>X6P5I2_RETFI</name>
<reference evidence="2 3" key="1">
    <citation type="journal article" date="2013" name="Curr. Biol.">
        <title>The Genome of the Foraminiferan Reticulomyxa filosa.</title>
        <authorList>
            <person name="Glockner G."/>
            <person name="Hulsmann N."/>
            <person name="Schleicher M."/>
            <person name="Noegel A.A."/>
            <person name="Eichinger L."/>
            <person name="Gallinger C."/>
            <person name="Pawlowski J."/>
            <person name="Sierra R."/>
            <person name="Euteneuer U."/>
            <person name="Pillet L."/>
            <person name="Moustafa A."/>
            <person name="Platzer M."/>
            <person name="Groth M."/>
            <person name="Szafranski K."/>
            <person name="Schliwa M."/>
        </authorList>
    </citation>
    <scope>NUCLEOTIDE SEQUENCE [LARGE SCALE GENOMIC DNA]</scope>
</reference>
<dbReference type="EMBL" id="ASPP01003869">
    <property type="protein sequence ID" value="ETO32857.1"/>
    <property type="molecule type" value="Genomic_DNA"/>
</dbReference>
<dbReference type="InterPro" id="IPR035892">
    <property type="entry name" value="C2_domain_sf"/>
</dbReference>
<protein>
    <recommendedName>
        <fullName evidence="4">C2 NT-type domain-containing protein</fullName>
    </recommendedName>
</protein>
<keyword evidence="3" id="KW-1185">Reference proteome</keyword>
<sequence length="162" mass="18631">LFHKNKHLQLEHTATFVTKRTGDLFDCFLHENHLMLELWETRTTVHSQSDHLIGSTQIDLSQLNLNGSNNKSITELYPLQCPQSYGSNKAHLNAKVRVRICLQIEPHSNEEKLPASSETPHPTKATPIFDDEDNIETFTSCKGDQMEKRMNKKEEVFDDKIT</sequence>
<evidence type="ECO:0000256" key="1">
    <source>
        <dbReference type="SAM" id="MobiDB-lite"/>
    </source>
</evidence>
<dbReference type="AlphaFoldDB" id="X6P5I2"/>
<dbReference type="Proteomes" id="UP000023152">
    <property type="component" value="Unassembled WGS sequence"/>
</dbReference>
<accession>X6P5I2</accession>
<organism evidence="2 3">
    <name type="scientific">Reticulomyxa filosa</name>
    <dbReference type="NCBI Taxonomy" id="46433"/>
    <lineage>
        <taxon>Eukaryota</taxon>
        <taxon>Sar</taxon>
        <taxon>Rhizaria</taxon>
        <taxon>Retaria</taxon>
        <taxon>Foraminifera</taxon>
        <taxon>Monothalamids</taxon>
        <taxon>Reticulomyxidae</taxon>
        <taxon>Reticulomyxa</taxon>
    </lineage>
</organism>
<proteinExistence type="predicted"/>
<evidence type="ECO:0008006" key="4">
    <source>
        <dbReference type="Google" id="ProtNLM"/>
    </source>
</evidence>